<evidence type="ECO:0000313" key="2">
    <source>
        <dbReference type="EMBL" id="RCN32617.1"/>
    </source>
</evidence>
<feature type="region of interest" description="Disordered" evidence="1">
    <location>
        <begin position="105"/>
        <end position="127"/>
    </location>
</feature>
<keyword evidence="3" id="KW-1185">Reference proteome</keyword>
<organism evidence="2 3">
    <name type="scientific">Ancylostoma caninum</name>
    <name type="common">Dog hookworm</name>
    <dbReference type="NCBI Taxonomy" id="29170"/>
    <lineage>
        <taxon>Eukaryota</taxon>
        <taxon>Metazoa</taxon>
        <taxon>Ecdysozoa</taxon>
        <taxon>Nematoda</taxon>
        <taxon>Chromadorea</taxon>
        <taxon>Rhabditida</taxon>
        <taxon>Rhabditina</taxon>
        <taxon>Rhabditomorpha</taxon>
        <taxon>Strongyloidea</taxon>
        <taxon>Ancylostomatidae</taxon>
        <taxon>Ancylostomatinae</taxon>
        <taxon>Ancylostoma</taxon>
    </lineage>
</organism>
<dbReference type="EMBL" id="JOJR01001060">
    <property type="protein sequence ID" value="RCN32617.1"/>
    <property type="molecule type" value="Genomic_DNA"/>
</dbReference>
<comment type="caution">
    <text evidence="2">The sequence shown here is derived from an EMBL/GenBank/DDBJ whole genome shotgun (WGS) entry which is preliminary data.</text>
</comment>
<gene>
    <name evidence="2" type="ORF">ANCCAN_21582</name>
</gene>
<reference evidence="2 3" key="1">
    <citation type="submission" date="2014-10" db="EMBL/GenBank/DDBJ databases">
        <title>Draft genome of the hookworm Ancylostoma caninum.</title>
        <authorList>
            <person name="Mitreva M."/>
        </authorList>
    </citation>
    <scope>NUCLEOTIDE SEQUENCE [LARGE SCALE GENOMIC DNA]</scope>
    <source>
        <strain evidence="2 3">Baltimore</strain>
    </source>
</reference>
<feature type="compositionally biased region" description="Basic residues" evidence="1">
    <location>
        <begin position="173"/>
        <end position="183"/>
    </location>
</feature>
<evidence type="ECO:0000313" key="3">
    <source>
        <dbReference type="Proteomes" id="UP000252519"/>
    </source>
</evidence>
<feature type="compositionally biased region" description="Polar residues" evidence="1">
    <location>
        <begin position="193"/>
        <end position="213"/>
    </location>
</feature>
<sequence>MKGKREILFYRIPGSTKVYSFKVNSVKDNIKNCFCIGCLKNCGCAGLKAIGTDFLSDPCGLRHVCRPMKRVERKIKKIPKKKIQKKRVQINKEIPAARRYFPMYRPPTVNRDKSKKGGAMEKKHRYRPAPFKEKKPTITMETIMHIKSMELLDEDFKMHLINRILQADEERRQKRREYRQRKKAEREAAKLLDQSNGHLAETSSSKVQNTRGSALNDVRECGR</sequence>
<feature type="region of interest" description="Disordered" evidence="1">
    <location>
        <begin position="170"/>
        <end position="223"/>
    </location>
</feature>
<evidence type="ECO:0000256" key="1">
    <source>
        <dbReference type="SAM" id="MobiDB-lite"/>
    </source>
</evidence>
<proteinExistence type="predicted"/>
<dbReference type="OrthoDB" id="5901276at2759"/>
<accession>A0A368FQY3</accession>
<name>A0A368FQY3_ANCCA</name>
<dbReference type="AlphaFoldDB" id="A0A368FQY3"/>
<protein>
    <submittedName>
        <fullName evidence="2">Uncharacterized protein</fullName>
    </submittedName>
</protein>
<dbReference type="Proteomes" id="UP000252519">
    <property type="component" value="Unassembled WGS sequence"/>
</dbReference>